<feature type="region of interest" description="Disordered" evidence="1">
    <location>
        <begin position="64"/>
        <end position="84"/>
    </location>
</feature>
<reference evidence="2 3" key="1">
    <citation type="submission" date="2016-05" db="EMBL/GenBank/DDBJ databases">
        <title>Comparative analysis of secretome profiles of manganese(II)-oxidizing ascomycete fungi.</title>
        <authorList>
            <consortium name="DOE Joint Genome Institute"/>
            <person name="Zeiner C.A."/>
            <person name="Purvine S.O."/>
            <person name="Zink E.M."/>
            <person name="Wu S."/>
            <person name="Pasa-Tolic L."/>
            <person name="Chaput D.L."/>
            <person name="Haridas S."/>
            <person name="Grigoriev I.V."/>
            <person name="Santelli C.M."/>
            <person name="Hansel C.M."/>
        </authorList>
    </citation>
    <scope>NUCLEOTIDE SEQUENCE [LARGE SCALE GENOMIC DNA]</scope>
    <source>
        <strain evidence="2 3">AP3s5-JAC2a</strain>
    </source>
</reference>
<dbReference type="GeneID" id="28759180"/>
<organism evidence="2 3">
    <name type="scientific">Paraphaeosphaeria sporulosa</name>
    <dbReference type="NCBI Taxonomy" id="1460663"/>
    <lineage>
        <taxon>Eukaryota</taxon>
        <taxon>Fungi</taxon>
        <taxon>Dikarya</taxon>
        <taxon>Ascomycota</taxon>
        <taxon>Pezizomycotina</taxon>
        <taxon>Dothideomycetes</taxon>
        <taxon>Pleosporomycetidae</taxon>
        <taxon>Pleosporales</taxon>
        <taxon>Massarineae</taxon>
        <taxon>Didymosphaeriaceae</taxon>
        <taxon>Paraphaeosphaeria</taxon>
    </lineage>
</organism>
<evidence type="ECO:0000313" key="2">
    <source>
        <dbReference type="EMBL" id="OAG12328.1"/>
    </source>
</evidence>
<dbReference type="Proteomes" id="UP000077069">
    <property type="component" value="Unassembled WGS sequence"/>
</dbReference>
<evidence type="ECO:0000256" key="1">
    <source>
        <dbReference type="SAM" id="MobiDB-lite"/>
    </source>
</evidence>
<dbReference type="InParanoid" id="A0A177CZ28"/>
<protein>
    <submittedName>
        <fullName evidence="2">Uncharacterized protein</fullName>
    </submittedName>
</protein>
<proteinExistence type="predicted"/>
<evidence type="ECO:0000313" key="3">
    <source>
        <dbReference type="Proteomes" id="UP000077069"/>
    </source>
</evidence>
<dbReference type="RefSeq" id="XP_018042693.1">
    <property type="nucleotide sequence ID" value="XM_018175694.1"/>
</dbReference>
<dbReference type="AlphaFoldDB" id="A0A177CZ28"/>
<sequence length="229" mass="25370">MRRRQVRASERALASCNLAAGIFGSKICCSGYPSCSDFVDLGAEGLIHVKRGRSSKLLPRRACSPPFPPSTRANNRKQRSAVTRLSPCRQRTMAPCILCPSIGMLRGLQDAIHRDAARAYLLLSPAAVRAAPRPRQWTRPSSLYRYRTAPFTAGLGLGCHCNLLLSASATRQGPGCAPRRRLHPADRWRLRFLASRHRRCVRCWRCQCSAMHARPPAPALTTQSRAPDC</sequence>
<accession>A0A177CZ28</accession>
<gene>
    <name evidence="2" type="ORF">CC84DRAFT_112452</name>
</gene>
<keyword evidence="3" id="KW-1185">Reference proteome</keyword>
<dbReference type="EMBL" id="KV441548">
    <property type="protein sequence ID" value="OAG12328.1"/>
    <property type="molecule type" value="Genomic_DNA"/>
</dbReference>
<name>A0A177CZ28_9PLEO</name>